<proteinExistence type="predicted"/>
<accession>D5L2A2</accession>
<dbReference type="EMBL" id="GU735136">
    <property type="protein sequence ID" value="ADE29161.1"/>
    <property type="molecule type" value="Genomic_DNA"/>
</dbReference>
<evidence type="ECO:0000256" key="1">
    <source>
        <dbReference type="SAM" id="MobiDB-lite"/>
    </source>
</evidence>
<organism evidence="2">
    <name type="scientific">uncultured virus</name>
    <dbReference type="NCBI Taxonomy" id="340016"/>
    <lineage>
        <taxon>Viruses</taxon>
        <taxon>environmental samples</taxon>
    </lineage>
</organism>
<protein>
    <submittedName>
        <fullName evidence="2">Uncharacterized protein</fullName>
    </submittedName>
</protein>
<evidence type="ECO:0000313" key="2">
    <source>
        <dbReference type="EMBL" id="ADE29161.1"/>
    </source>
</evidence>
<sequence length="117" mass="11699">MTDEILSLNSNNELVAKDPATGDTRPIKVADLSASGDVTVGGSSVITDALAAIDGQQITPAQTGTSTDPTTVVASSVTEGGNNVVTSPNSDRDVFVIAKGAADPTAADADDIILEKA</sequence>
<name>D5L2A2_9VIRU</name>
<reference evidence="2" key="1">
    <citation type="journal article" date="2010" name="Environ. Microbiol.">
        <title>The metavirome of a hypersaline environment.</title>
        <authorList>
            <person name="Santos F."/>
            <person name="Yarza P."/>
            <person name="Parro V."/>
            <person name="Briones C."/>
            <person name="Anton J."/>
        </authorList>
    </citation>
    <scope>NUCLEOTIDE SEQUENCE</scope>
</reference>
<feature type="region of interest" description="Disordered" evidence="1">
    <location>
        <begin position="1"/>
        <end position="22"/>
    </location>
</feature>